<protein>
    <submittedName>
        <fullName evidence="1">Uncharacterized protein</fullName>
    </submittedName>
</protein>
<gene>
    <name evidence="1" type="ORF">MNBD_GAMMA08-1278</name>
</gene>
<evidence type="ECO:0000313" key="1">
    <source>
        <dbReference type="EMBL" id="VAW67388.1"/>
    </source>
</evidence>
<reference evidence="1" key="1">
    <citation type="submission" date="2018-06" db="EMBL/GenBank/DDBJ databases">
        <authorList>
            <person name="Zhirakovskaya E."/>
        </authorList>
    </citation>
    <scope>NUCLEOTIDE SEQUENCE</scope>
</reference>
<accession>A0A3B0XGF2</accession>
<organism evidence="1">
    <name type="scientific">hydrothermal vent metagenome</name>
    <dbReference type="NCBI Taxonomy" id="652676"/>
    <lineage>
        <taxon>unclassified sequences</taxon>
        <taxon>metagenomes</taxon>
        <taxon>ecological metagenomes</taxon>
    </lineage>
</organism>
<dbReference type="EMBL" id="UOFH01000385">
    <property type="protein sequence ID" value="VAW67388.1"/>
    <property type="molecule type" value="Genomic_DNA"/>
</dbReference>
<proteinExistence type="predicted"/>
<name>A0A3B0XGF2_9ZZZZ</name>
<sequence>QDLRLRAIYEIGVIAFEAGYKVTTVELDDVDNVTADLEFDGFTIGMFLHF</sequence>
<dbReference type="AlphaFoldDB" id="A0A3B0XGF2"/>
<feature type="non-terminal residue" evidence="1">
    <location>
        <position position="1"/>
    </location>
</feature>